<dbReference type="AlphaFoldDB" id="A0AAN7VSV5"/>
<sequence length="131" mass="15154">MGFSTNLQGRSAHEALLLRQDAELRLLETMKRCMILKVKCDREYAVALSAAVTQGLKIDRSDELSGSLEFDNSSKLMKQNADNIESKTLDALNTMYAEKRKARKQYQEEHTRISQQFTHVSKLYFWCGKFR</sequence>
<dbReference type="SMART" id="SM00055">
    <property type="entry name" value="FCH"/>
    <property type="match status" value="1"/>
</dbReference>
<keyword evidence="4" id="KW-1185">Reference proteome</keyword>
<feature type="domain" description="FCH" evidence="2">
    <location>
        <begin position="1"/>
        <end position="84"/>
    </location>
</feature>
<evidence type="ECO:0000313" key="4">
    <source>
        <dbReference type="Proteomes" id="UP001329430"/>
    </source>
</evidence>
<protein>
    <recommendedName>
        <fullName evidence="2">FCH domain-containing protein</fullName>
    </recommendedName>
</protein>
<keyword evidence="1" id="KW-0175">Coiled coil</keyword>
<dbReference type="SUPFAM" id="SSF103657">
    <property type="entry name" value="BAR/IMD domain-like"/>
    <property type="match status" value="1"/>
</dbReference>
<evidence type="ECO:0000256" key="1">
    <source>
        <dbReference type="SAM" id="Coils"/>
    </source>
</evidence>
<organism evidence="3 4">
    <name type="scientific">Pyrocoelia pectoralis</name>
    <dbReference type="NCBI Taxonomy" id="417401"/>
    <lineage>
        <taxon>Eukaryota</taxon>
        <taxon>Metazoa</taxon>
        <taxon>Ecdysozoa</taxon>
        <taxon>Arthropoda</taxon>
        <taxon>Hexapoda</taxon>
        <taxon>Insecta</taxon>
        <taxon>Pterygota</taxon>
        <taxon>Neoptera</taxon>
        <taxon>Endopterygota</taxon>
        <taxon>Coleoptera</taxon>
        <taxon>Polyphaga</taxon>
        <taxon>Elateriformia</taxon>
        <taxon>Elateroidea</taxon>
        <taxon>Lampyridae</taxon>
        <taxon>Lampyrinae</taxon>
        <taxon>Pyrocoelia</taxon>
    </lineage>
</organism>
<dbReference type="Gene3D" id="1.20.1270.60">
    <property type="entry name" value="Arfaptin homology (AH) domain/BAR domain"/>
    <property type="match status" value="1"/>
</dbReference>
<reference evidence="3 4" key="1">
    <citation type="journal article" date="2024" name="Insects">
        <title>An Improved Chromosome-Level Genome Assembly of the Firefly Pyrocoelia pectoralis.</title>
        <authorList>
            <person name="Fu X."/>
            <person name="Meyer-Rochow V.B."/>
            <person name="Ballantyne L."/>
            <person name="Zhu X."/>
        </authorList>
    </citation>
    <scope>NUCLEOTIDE SEQUENCE [LARGE SCALE GENOMIC DNA]</scope>
    <source>
        <strain evidence="3">XCY_ONT2</strain>
    </source>
</reference>
<accession>A0AAN7VSV5</accession>
<dbReference type="InterPro" id="IPR027267">
    <property type="entry name" value="AH/BAR_dom_sf"/>
</dbReference>
<dbReference type="Proteomes" id="UP001329430">
    <property type="component" value="Chromosome 1"/>
</dbReference>
<dbReference type="InterPro" id="IPR001060">
    <property type="entry name" value="FCH_dom"/>
</dbReference>
<comment type="caution">
    <text evidence="3">The sequence shown here is derived from an EMBL/GenBank/DDBJ whole genome shotgun (WGS) entry which is preliminary data.</text>
</comment>
<evidence type="ECO:0000259" key="2">
    <source>
        <dbReference type="SMART" id="SM00055"/>
    </source>
</evidence>
<name>A0AAN7VSV5_9COLE</name>
<evidence type="ECO:0000313" key="3">
    <source>
        <dbReference type="EMBL" id="KAK5649914.1"/>
    </source>
</evidence>
<feature type="coiled-coil region" evidence="1">
    <location>
        <begin position="89"/>
        <end position="116"/>
    </location>
</feature>
<gene>
    <name evidence="3" type="ORF">RI129_000943</name>
</gene>
<proteinExistence type="predicted"/>
<dbReference type="EMBL" id="JAVRBK010000001">
    <property type="protein sequence ID" value="KAK5649914.1"/>
    <property type="molecule type" value="Genomic_DNA"/>
</dbReference>